<evidence type="ECO:0000313" key="3">
    <source>
        <dbReference type="Proteomes" id="UP001500630"/>
    </source>
</evidence>
<dbReference type="InterPro" id="IPR036188">
    <property type="entry name" value="FAD/NAD-bd_sf"/>
</dbReference>
<proteinExistence type="predicted"/>
<name>A0ABP6YS87_9ACTN</name>
<dbReference type="PANTHER" id="PTHR46865:SF2">
    <property type="entry name" value="MONOOXYGENASE"/>
    <property type="match status" value="1"/>
</dbReference>
<sequence length="362" mass="39583">MNKRVLISGASIAGQTLAYWLTKHGFHTTVIEQKPALRTGGQGVDVRDQALDVVERMGILPRIRAAVADVREMQFVDAAGQRVASVKLANEIEIMRGDLVKILYDVTKDDVDYVFGDSIKSLAQDSDGVTVTFQSGGTGRFDLVIGADGLHSNVRRLAFGPESEFLDHKGYYFAFGNADAALGADRTITMFNTPGKMVGIYRSGNHAQAKAYFMFRRPEAMDFDHHDLDEQRRLLKENFAGETSWRAPELLDGALADPDLYFDALSQVRMPSWSAGRVALVGDAAYCASPASGAGAELALTGAYLLATELAGADHREAFRRYEDQQRKLVDIKMQISDNLGLMVPETQDALQARNAALTVGQ</sequence>
<dbReference type="InterPro" id="IPR051704">
    <property type="entry name" value="FAD_aromatic-hydroxylase"/>
</dbReference>
<dbReference type="SUPFAM" id="SSF51905">
    <property type="entry name" value="FAD/NAD(P)-binding domain"/>
    <property type="match status" value="1"/>
</dbReference>
<dbReference type="PANTHER" id="PTHR46865">
    <property type="entry name" value="OXIDOREDUCTASE-RELATED"/>
    <property type="match status" value="1"/>
</dbReference>
<evidence type="ECO:0000259" key="1">
    <source>
        <dbReference type="Pfam" id="PF01494"/>
    </source>
</evidence>
<dbReference type="Pfam" id="PF01494">
    <property type="entry name" value="FAD_binding_3"/>
    <property type="match status" value="1"/>
</dbReference>
<accession>A0ABP6YS87</accession>
<dbReference type="Gene3D" id="3.50.50.60">
    <property type="entry name" value="FAD/NAD(P)-binding domain"/>
    <property type="match status" value="1"/>
</dbReference>
<dbReference type="EMBL" id="BAABDQ010000023">
    <property type="protein sequence ID" value="GAA3586473.1"/>
    <property type="molecule type" value="Genomic_DNA"/>
</dbReference>
<keyword evidence="3" id="KW-1185">Reference proteome</keyword>
<keyword evidence="2" id="KW-0503">Monooxygenase</keyword>
<dbReference type="InterPro" id="IPR002938">
    <property type="entry name" value="FAD-bd"/>
</dbReference>
<gene>
    <name evidence="2" type="ORF">GCM10022419_080830</name>
</gene>
<keyword evidence="2" id="KW-0560">Oxidoreductase</keyword>
<protein>
    <submittedName>
        <fullName evidence="2">FAD-dependent monooxygenase</fullName>
    </submittedName>
</protein>
<dbReference type="PRINTS" id="PR00420">
    <property type="entry name" value="RNGMNOXGNASE"/>
</dbReference>
<comment type="caution">
    <text evidence="2">The sequence shown here is derived from an EMBL/GenBank/DDBJ whole genome shotgun (WGS) entry which is preliminary data.</text>
</comment>
<dbReference type="RefSeq" id="WP_345570361.1">
    <property type="nucleotide sequence ID" value="NZ_BAABDQ010000023.1"/>
</dbReference>
<dbReference type="GO" id="GO:0004497">
    <property type="term" value="F:monooxygenase activity"/>
    <property type="evidence" value="ECO:0007669"/>
    <property type="project" value="UniProtKB-KW"/>
</dbReference>
<feature type="domain" description="FAD-binding" evidence="1">
    <location>
        <begin position="4"/>
        <end position="312"/>
    </location>
</feature>
<reference evidence="3" key="1">
    <citation type="journal article" date="2019" name="Int. J. Syst. Evol. Microbiol.">
        <title>The Global Catalogue of Microorganisms (GCM) 10K type strain sequencing project: providing services to taxonomists for standard genome sequencing and annotation.</title>
        <authorList>
            <consortium name="The Broad Institute Genomics Platform"/>
            <consortium name="The Broad Institute Genome Sequencing Center for Infectious Disease"/>
            <person name="Wu L."/>
            <person name="Ma J."/>
        </authorList>
    </citation>
    <scope>NUCLEOTIDE SEQUENCE [LARGE SCALE GENOMIC DNA]</scope>
    <source>
        <strain evidence="3">JCM 17326</strain>
    </source>
</reference>
<evidence type="ECO:0000313" key="2">
    <source>
        <dbReference type="EMBL" id="GAA3586473.1"/>
    </source>
</evidence>
<dbReference type="Proteomes" id="UP001500630">
    <property type="component" value="Unassembled WGS sequence"/>
</dbReference>
<dbReference type="Gene3D" id="3.30.9.10">
    <property type="entry name" value="D-Amino Acid Oxidase, subunit A, domain 2"/>
    <property type="match status" value="1"/>
</dbReference>
<organism evidence="2 3">
    <name type="scientific">Nonomuraea rosea</name>
    <dbReference type="NCBI Taxonomy" id="638574"/>
    <lineage>
        <taxon>Bacteria</taxon>
        <taxon>Bacillati</taxon>
        <taxon>Actinomycetota</taxon>
        <taxon>Actinomycetes</taxon>
        <taxon>Streptosporangiales</taxon>
        <taxon>Streptosporangiaceae</taxon>
        <taxon>Nonomuraea</taxon>
    </lineage>
</organism>